<dbReference type="SFLD" id="SFLDS00029">
    <property type="entry name" value="Radical_SAM"/>
    <property type="match status" value="1"/>
</dbReference>
<evidence type="ECO:0000256" key="3">
    <source>
        <dbReference type="ARBA" id="ARBA00022723"/>
    </source>
</evidence>
<proteinExistence type="inferred from homology"/>
<dbReference type="AlphaFoldDB" id="Q3A7R5"/>
<dbReference type="InterPro" id="IPR034405">
    <property type="entry name" value="F420"/>
</dbReference>
<dbReference type="InterPro" id="IPR058240">
    <property type="entry name" value="rSAM_sf"/>
</dbReference>
<feature type="binding site" evidence="8">
    <location>
        <position position="176"/>
    </location>
    <ligand>
        <name>S-adenosyl-L-methionine</name>
        <dbReference type="ChEBI" id="CHEBI:59789"/>
    </ligand>
</feature>
<dbReference type="SUPFAM" id="SSF102114">
    <property type="entry name" value="Radical SAM enzymes"/>
    <property type="match status" value="1"/>
</dbReference>
<organism evidence="10 11">
    <name type="scientific">Syntrophotalea carbinolica (strain DSM 2380 / NBRC 103641 / GraBd1)</name>
    <name type="common">Pelobacter carbinolicus</name>
    <dbReference type="NCBI Taxonomy" id="338963"/>
    <lineage>
        <taxon>Bacteria</taxon>
        <taxon>Pseudomonadati</taxon>
        <taxon>Thermodesulfobacteriota</taxon>
        <taxon>Desulfuromonadia</taxon>
        <taxon>Desulfuromonadales</taxon>
        <taxon>Syntrophotaleaceae</taxon>
        <taxon>Syntrophotalea</taxon>
    </lineage>
</organism>
<accession>Q3A7R5</accession>
<evidence type="ECO:0000313" key="10">
    <source>
        <dbReference type="EMBL" id="ABA87579.1"/>
    </source>
</evidence>
<gene>
    <name evidence="10" type="primary">mqnC-2</name>
    <name evidence="6" type="synonym">mqnE</name>
    <name evidence="10" type="ordered locus">Pcar_0319</name>
</gene>
<sequence length="362" mass="39087">MISLSDIAAKVEAGHRLSEAEAVFLLQSSDLLAVGELAALANRRLHGDKVYFNVNRHINYTNICVNNCAFCAFRRDDGAAGGYTLSLEQVAARAKQAAAAGATEVHVVGGLHPHLPLAFYEQILRTIRESGPDLHIKAFTAVELAHFSAISGRPLEEVIGRLQAAGLQSLPGGGAEVFAERARAHLCPEKISGTRWLEVMRTVHQAGLRSNATMLFGHLETPVERIEHLARLRALQDETGGFQAFVALPFQDVGTRLDGVRGPGGVEILKTLAVARLFLDNISHIKAYWVMLGVKLAQVALAFGVNDLDGTVVEEQIGHQAGAASPQALSREGLVRMILRAGRTPVERDSLYQDLGRERSGC</sequence>
<dbReference type="SFLD" id="SFLDF00343">
    <property type="entry name" value="aminofutalosine_synthase_(mqnE"/>
    <property type="match status" value="1"/>
</dbReference>
<evidence type="ECO:0000256" key="6">
    <source>
        <dbReference type="HAMAP-Rule" id="MF_00993"/>
    </source>
</evidence>
<feature type="binding site" evidence="6 7">
    <location>
        <position position="64"/>
    </location>
    <ligand>
        <name>[4Fe-4S] cluster</name>
        <dbReference type="ChEBI" id="CHEBI:49883"/>
        <note>4Fe-4S-S-AdoMet</note>
    </ligand>
</feature>
<dbReference type="GO" id="GO:0051539">
    <property type="term" value="F:4 iron, 4 sulfur cluster binding"/>
    <property type="evidence" value="ECO:0007669"/>
    <property type="project" value="UniProtKB-KW"/>
</dbReference>
<keyword evidence="6" id="KW-0474">Menaquinone biosynthesis</keyword>
<feature type="binding site" evidence="6 7">
    <location>
        <position position="71"/>
    </location>
    <ligand>
        <name>[4Fe-4S] cluster</name>
        <dbReference type="ChEBI" id="CHEBI:49883"/>
        <note>4Fe-4S-S-AdoMet</note>
    </ligand>
</feature>
<dbReference type="SFLD" id="SFLDG01389">
    <property type="entry name" value="menaquinone_synthsis_involved"/>
    <property type="match status" value="1"/>
</dbReference>
<name>Q3A7R5_SYNC1</name>
<reference evidence="11" key="1">
    <citation type="submission" date="2005-10" db="EMBL/GenBank/DDBJ databases">
        <title>Complete sequence of Pelobacter carbinolicus DSM 2380.</title>
        <authorList>
            <person name="Copeland A."/>
            <person name="Lucas S."/>
            <person name="Lapidus A."/>
            <person name="Barry K."/>
            <person name="Detter J.C."/>
            <person name="Glavina T."/>
            <person name="Hammon N."/>
            <person name="Israni S."/>
            <person name="Pitluck S."/>
            <person name="Chertkov O."/>
            <person name="Schmutz J."/>
            <person name="Larimer F."/>
            <person name="Land M."/>
            <person name="Kyrpides N."/>
            <person name="Ivanova N."/>
            <person name="Richardson P."/>
        </authorList>
    </citation>
    <scope>NUCLEOTIDE SEQUENCE [LARGE SCALE GENOMIC DNA]</scope>
    <source>
        <strain evidence="11">DSM 2380 / NBRC 103641 / GraBd1</strain>
    </source>
</reference>
<evidence type="ECO:0000313" key="11">
    <source>
        <dbReference type="Proteomes" id="UP000002534"/>
    </source>
</evidence>
<keyword evidence="2 6" id="KW-0949">S-adenosyl-L-methionine</keyword>
<evidence type="ECO:0000256" key="8">
    <source>
        <dbReference type="PIRSR" id="PIRSR004762-2"/>
    </source>
</evidence>
<dbReference type="InterPro" id="IPR045567">
    <property type="entry name" value="CofH/MnqC-like_C"/>
</dbReference>
<dbReference type="InterPro" id="IPR013785">
    <property type="entry name" value="Aldolase_TIM"/>
</dbReference>
<dbReference type="InterPro" id="IPR020050">
    <property type="entry name" value="FO_synthase_su2"/>
</dbReference>
<dbReference type="GO" id="GO:0009234">
    <property type="term" value="P:menaquinone biosynthetic process"/>
    <property type="evidence" value="ECO:0007669"/>
    <property type="project" value="UniProtKB-UniRule"/>
</dbReference>
<comment type="pathway">
    <text evidence="6">Quinol/quinone metabolism; menaquinone biosynthesis.</text>
</comment>
<keyword evidence="11" id="KW-1185">Reference proteome</keyword>
<comment type="function">
    <text evidence="6">Radical SAM enzyme that catalyzes the addition of the adenosyl radical to the double bond of 3-[(1-carboxyvinyl)oxy]benzoate, leading to aminodeoxyfutalosine (AFL), a key intermediate in the formation of menaquinone (MK, vitamin K2) from chorismate.</text>
</comment>
<keyword evidence="3 6" id="KW-0479">Metal-binding</keyword>
<dbReference type="SFLD" id="SFLDF00342">
    <property type="entry name" value="cyclic_dehypoxanthine_futalosi"/>
    <property type="match status" value="1"/>
</dbReference>
<dbReference type="RefSeq" id="WP_011339991.1">
    <property type="nucleotide sequence ID" value="NC_007498.2"/>
</dbReference>
<evidence type="ECO:0000256" key="1">
    <source>
        <dbReference type="ARBA" id="ARBA00022485"/>
    </source>
</evidence>
<dbReference type="Proteomes" id="UP000002534">
    <property type="component" value="Chromosome"/>
</dbReference>
<comment type="catalytic activity">
    <reaction evidence="6">
        <text>3-[(1-carboxyvinyl)-oxy]benzoate + S-adenosyl-L-methionine + H2O = 6-amino-6-deoxyfutalosine + hydrogencarbonate + L-methionine + H(+)</text>
        <dbReference type="Rhea" id="RHEA:33075"/>
        <dbReference type="ChEBI" id="CHEBI:15377"/>
        <dbReference type="ChEBI" id="CHEBI:15378"/>
        <dbReference type="ChEBI" id="CHEBI:17544"/>
        <dbReference type="ChEBI" id="CHEBI:57844"/>
        <dbReference type="ChEBI" id="CHEBI:59789"/>
        <dbReference type="ChEBI" id="CHEBI:64286"/>
        <dbReference type="ChEBI" id="CHEBI:76981"/>
        <dbReference type="EC" id="2.5.1.120"/>
    </reaction>
</comment>
<feature type="binding site" evidence="8">
    <location>
        <position position="70"/>
    </location>
    <ligand>
        <name>S-adenosyl-L-methionine</name>
        <dbReference type="ChEBI" id="CHEBI:59789"/>
    </ligand>
</feature>
<dbReference type="PROSITE" id="PS51918">
    <property type="entry name" value="RADICAL_SAM"/>
    <property type="match status" value="1"/>
</dbReference>
<keyword evidence="5 6" id="KW-0411">Iron-sulfur</keyword>
<keyword evidence="1 6" id="KW-0004">4Fe-4S</keyword>
<evidence type="ECO:0000256" key="4">
    <source>
        <dbReference type="ARBA" id="ARBA00023004"/>
    </source>
</evidence>
<keyword evidence="6" id="KW-0808">Transferase</keyword>
<dbReference type="PANTHER" id="PTHR43076:SF7">
    <property type="entry name" value="AMINODEOXYFUTALOSINE SYNTHASE"/>
    <property type="match status" value="1"/>
</dbReference>
<dbReference type="eggNOG" id="COG1060">
    <property type="taxonomic scope" value="Bacteria"/>
</dbReference>
<dbReference type="InterPro" id="IPR022432">
    <property type="entry name" value="MqnE"/>
</dbReference>
<dbReference type="NCBIfam" id="TIGR03700">
    <property type="entry name" value="mena_SCO4494"/>
    <property type="match status" value="1"/>
</dbReference>
<dbReference type="EMBL" id="CP000142">
    <property type="protein sequence ID" value="ABA87579.1"/>
    <property type="molecule type" value="Genomic_DNA"/>
</dbReference>
<dbReference type="OrthoDB" id="9802027at2"/>
<keyword evidence="4 6" id="KW-0408">Iron</keyword>
<dbReference type="Pfam" id="PF19288">
    <property type="entry name" value="CofH_C"/>
    <property type="match status" value="1"/>
</dbReference>
<dbReference type="GO" id="GO:0102573">
    <property type="term" value="F:aminodeoxyfutalosine synthase activity"/>
    <property type="evidence" value="ECO:0007669"/>
    <property type="project" value="UniProtKB-EC"/>
</dbReference>
<dbReference type="EC" id="2.5.1.120" evidence="6"/>
<dbReference type="HAMAP" id="MF_00993">
    <property type="entry name" value="MqnE"/>
    <property type="match status" value="1"/>
</dbReference>
<comment type="cofactor">
    <cofactor evidence="6 7">
        <name>[4Fe-4S] cluster</name>
        <dbReference type="ChEBI" id="CHEBI:49883"/>
    </cofactor>
    <text evidence="6 7">Binds 1 [4Fe-4S] cluster. The cluster is coordinated with 3 cysteines and an exchangeable S-adenosyl-L-methionine.</text>
</comment>
<dbReference type="PANTHER" id="PTHR43076">
    <property type="entry name" value="FO SYNTHASE (COFH)"/>
    <property type="match status" value="1"/>
</dbReference>
<evidence type="ECO:0000256" key="2">
    <source>
        <dbReference type="ARBA" id="ARBA00022691"/>
    </source>
</evidence>
<comment type="similarity">
    <text evidence="6">Belongs to the radical SAM superfamily. MqnE family.</text>
</comment>
<dbReference type="KEGG" id="pca:Pcar_0319"/>
<evidence type="ECO:0000256" key="5">
    <source>
        <dbReference type="ARBA" id="ARBA00023014"/>
    </source>
</evidence>
<dbReference type="STRING" id="338963.Pcar_0319"/>
<protein>
    <recommendedName>
        <fullName evidence="6">Aminodeoxyfutalosine synthase</fullName>
        <shortName evidence="6">AFL synthase</shortName>
        <shortName evidence="6">Aminofutalosine synthase</shortName>
        <ecNumber evidence="6">2.5.1.120</ecNumber>
    </recommendedName>
    <alternativeName>
        <fullName evidence="6">Menaquinone biosynthetic enzyme MqnE</fullName>
    </alternativeName>
</protein>
<feature type="domain" description="Radical SAM core" evidence="9">
    <location>
        <begin position="50"/>
        <end position="276"/>
    </location>
</feature>
<dbReference type="Pfam" id="PF04055">
    <property type="entry name" value="Radical_SAM"/>
    <property type="match status" value="1"/>
</dbReference>
<dbReference type="InterPro" id="IPR007197">
    <property type="entry name" value="rSAM"/>
</dbReference>
<dbReference type="PIRSF" id="PIRSF004762">
    <property type="entry name" value="CHP00423"/>
    <property type="match status" value="1"/>
</dbReference>
<dbReference type="SFLD" id="SFLDG01064">
    <property type="entry name" value="F420__menaquinone_cofactor_bio"/>
    <property type="match status" value="1"/>
</dbReference>
<dbReference type="UniPathway" id="UPA00079"/>
<dbReference type="GO" id="GO:0005506">
    <property type="term" value="F:iron ion binding"/>
    <property type="evidence" value="ECO:0007669"/>
    <property type="project" value="UniProtKB-UniRule"/>
</dbReference>
<feature type="binding site" evidence="6 7">
    <location>
        <position position="68"/>
    </location>
    <ligand>
        <name>[4Fe-4S] cluster</name>
        <dbReference type="ChEBI" id="CHEBI:49883"/>
        <note>4Fe-4S-S-AdoMet</note>
    </ligand>
</feature>
<evidence type="ECO:0000256" key="7">
    <source>
        <dbReference type="PIRSR" id="PIRSR004762-1"/>
    </source>
</evidence>
<reference evidence="10 11" key="2">
    <citation type="journal article" date="2012" name="BMC Genomics">
        <title>The genome of Pelobacter carbinolicus reveals surprising metabolic capabilities and physiological features.</title>
        <authorList>
            <person name="Aklujkar M."/>
            <person name="Haveman S.A."/>
            <person name="Didonato R.Jr."/>
            <person name="Chertkov O."/>
            <person name="Han C.S."/>
            <person name="Land M.L."/>
            <person name="Brown P."/>
            <person name="Lovley D.R."/>
        </authorList>
    </citation>
    <scope>NUCLEOTIDE SEQUENCE [LARGE SCALE GENOMIC DNA]</scope>
    <source>
        <strain evidence="11">DSM 2380 / NBRC 103641 / GraBd1</strain>
    </source>
</reference>
<dbReference type="Gene3D" id="3.20.20.70">
    <property type="entry name" value="Aldolase class I"/>
    <property type="match status" value="1"/>
</dbReference>
<evidence type="ECO:0000259" key="9">
    <source>
        <dbReference type="PROSITE" id="PS51918"/>
    </source>
</evidence>
<dbReference type="NCBIfam" id="TIGR00423">
    <property type="entry name" value="CofH family radical SAM protein"/>
    <property type="match status" value="1"/>
</dbReference>
<dbReference type="HOGENOM" id="CLU_040406_0_0_7"/>
<dbReference type="GO" id="GO:0044689">
    <property type="term" value="F:7,8-didemethyl-8-hydroxy-5-deazariboflavin synthase activity"/>
    <property type="evidence" value="ECO:0007669"/>
    <property type="project" value="TreeGrafter"/>
</dbReference>